<evidence type="ECO:0000313" key="1">
    <source>
        <dbReference type="EMBL" id="KKK68951.1"/>
    </source>
</evidence>
<dbReference type="AlphaFoldDB" id="A0A0F9A9P7"/>
<gene>
    <name evidence="1" type="ORF">LCGC14_2938920</name>
</gene>
<comment type="caution">
    <text evidence="1">The sequence shown here is derived from an EMBL/GenBank/DDBJ whole genome shotgun (WGS) entry which is preliminary data.</text>
</comment>
<reference evidence="1" key="1">
    <citation type="journal article" date="2015" name="Nature">
        <title>Complex archaea that bridge the gap between prokaryotes and eukaryotes.</title>
        <authorList>
            <person name="Spang A."/>
            <person name="Saw J.H."/>
            <person name="Jorgensen S.L."/>
            <person name="Zaremba-Niedzwiedzka K."/>
            <person name="Martijn J."/>
            <person name="Lind A.E."/>
            <person name="van Eijk R."/>
            <person name="Schleper C."/>
            <person name="Guy L."/>
            <person name="Ettema T.J."/>
        </authorList>
    </citation>
    <scope>NUCLEOTIDE SEQUENCE</scope>
</reference>
<proteinExistence type="predicted"/>
<protein>
    <submittedName>
        <fullName evidence="1">Uncharacterized protein</fullName>
    </submittedName>
</protein>
<name>A0A0F9A9P7_9ZZZZ</name>
<accession>A0A0F9A9P7</accession>
<sequence length="158" mass="18556">MLSKCVNCGSEYDNHIKTLDGRHRTLSKRTVCYGCKPFKPYGNKQKPPEVLKENRRKYREKHAVKLAKAQSRYVEERRRKFRKLAADYKGGKCTKCGYNKCLDALEFHHRNPTEKEFNISSSYCLSWENIKRELDKCDLLCANCHREVEYVRKIGSSA</sequence>
<dbReference type="EMBL" id="LAZR01058893">
    <property type="protein sequence ID" value="KKK68951.1"/>
    <property type="molecule type" value="Genomic_DNA"/>
</dbReference>
<organism evidence="1">
    <name type="scientific">marine sediment metagenome</name>
    <dbReference type="NCBI Taxonomy" id="412755"/>
    <lineage>
        <taxon>unclassified sequences</taxon>
        <taxon>metagenomes</taxon>
        <taxon>ecological metagenomes</taxon>
    </lineage>
</organism>